<gene>
    <name evidence="1" type="primary">MSK1_2</name>
    <name evidence="1" type="ORF">LTR37_015394</name>
</gene>
<organism evidence="1 2">
    <name type="scientific">Vermiconidia calcicola</name>
    <dbReference type="NCBI Taxonomy" id="1690605"/>
    <lineage>
        <taxon>Eukaryota</taxon>
        <taxon>Fungi</taxon>
        <taxon>Dikarya</taxon>
        <taxon>Ascomycota</taxon>
        <taxon>Pezizomycotina</taxon>
        <taxon>Dothideomycetes</taxon>
        <taxon>Dothideomycetidae</taxon>
        <taxon>Mycosphaerellales</taxon>
        <taxon>Extremaceae</taxon>
        <taxon>Vermiconidia</taxon>
    </lineage>
</organism>
<keyword evidence="1" id="KW-0436">Ligase</keyword>
<keyword evidence="2" id="KW-1185">Reference proteome</keyword>
<evidence type="ECO:0000313" key="1">
    <source>
        <dbReference type="EMBL" id="KAK3701643.1"/>
    </source>
</evidence>
<evidence type="ECO:0000313" key="2">
    <source>
        <dbReference type="Proteomes" id="UP001281147"/>
    </source>
</evidence>
<protein>
    <submittedName>
        <fullName evidence="1">Mitochondrial lysine-tRNA synthetase</fullName>
        <ecNumber evidence="1">6.1.1.6</ecNumber>
    </submittedName>
</protein>
<proteinExistence type="predicted"/>
<dbReference type="EMBL" id="JAUTXU010000171">
    <property type="protein sequence ID" value="KAK3701643.1"/>
    <property type="molecule type" value="Genomic_DNA"/>
</dbReference>
<accession>A0ACC3MQY7</accession>
<dbReference type="Proteomes" id="UP001281147">
    <property type="component" value="Unassembled WGS sequence"/>
</dbReference>
<dbReference type="EC" id="6.1.1.6" evidence="1"/>
<comment type="caution">
    <text evidence="1">The sequence shown here is derived from an EMBL/GenBank/DDBJ whole genome shotgun (WGS) entry which is preliminary data.</text>
</comment>
<sequence length="573" mass="64510">MSQNLMTRRLRPCLFTSYFRRTRPIPKATRAFSSTAPASQKEVAAREVTHDYERRVAQLEAVSPPAEWYPRIHSNQWERTTSRSLRKHCEGLKDGETDGTKLNVIAGRIQAVRTAGSKLIFLDLKQGKHTVQAIVHLNKLSNVGDESENTRKSFKTFLEVVRKGDWYEIHGHPHRSLSGEISILATTIPTLLSPSLHQIPETLEDAGTRARSRHVDMLVNHSAIQTLRVRHLVEKHLRDYLDDEGFTSVHTPILTASAGGAIARPFETEATELEGQKLNLRIAPELWLKRLVVGGMEKVYEMGPAFRNEGVDATHNPEFHICEFYEAFATLDDLMKRTEDLLRVIATSTRELWDTKPHQISASPEPPDFQYPFKRIEFLPALQEQLGPDHPLPDLTSDPTAATNNLLSICRSENLSIPSNPTLPRLLDALSSHYLEPLSAEQPTFITHHPACLSPLSKHFTCPTTNQLISARAELFIHGREIANMYEEENSPFSQRQKFLEQLQYRNIDGEGDGHKGVDESYVEALEWGLPPTGGWGCGVDRLVMLFAGRERIGEVLAFGGLRNVVGLGRGRR</sequence>
<name>A0ACC3MQY7_9PEZI</name>
<reference evidence="1" key="1">
    <citation type="submission" date="2023-07" db="EMBL/GenBank/DDBJ databases">
        <title>Black Yeasts Isolated from many extreme environments.</title>
        <authorList>
            <person name="Coleine C."/>
            <person name="Stajich J.E."/>
            <person name="Selbmann L."/>
        </authorList>
    </citation>
    <scope>NUCLEOTIDE SEQUENCE</scope>
    <source>
        <strain evidence="1">CCFEE 5714</strain>
    </source>
</reference>